<dbReference type="EMBL" id="JARAKH010000028">
    <property type="protein sequence ID" value="KAK8388715.1"/>
    <property type="molecule type" value="Genomic_DNA"/>
</dbReference>
<sequence length="148" mass="16782">MFDQFYRKLLQGKVDGSSKPERFKLTKGMLPPESGLVYDFIYEKEMQRWVSWHDTINQDHLTIPSDAKVSQLLIPTAETARQDFFLRSCIDHDVPMLLIGPTGTGKTALTNATLTHLPKDKFIVNTVHFSARTSAGQAQDIIMSKVDR</sequence>
<name>A0AAW0TMJ8_SCYPA</name>
<comment type="caution">
    <text evidence="2">The sequence shown here is derived from an EMBL/GenBank/DDBJ whole genome shotgun (WGS) entry which is preliminary data.</text>
</comment>
<evidence type="ECO:0000313" key="3">
    <source>
        <dbReference type="Proteomes" id="UP001487740"/>
    </source>
</evidence>
<dbReference type="AlphaFoldDB" id="A0AAW0TMJ8"/>
<organism evidence="2 3">
    <name type="scientific">Scylla paramamosain</name>
    <name type="common">Mud crab</name>
    <dbReference type="NCBI Taxonomy" id="85552"/>
    <lineage>
        <taxon>Eukaryota</taxon>
        <taxon>Metazoa</taxon>
        <taxon>Ecdysozoa</taxon>
        <taxon>Arthropoda</taxon>
        <taxon>Crustacea</taxon>
        <taxon>Multicrustacea</taxon>
        <taxon>Malacostraca</taxon>
        <taxon>Eumalacostraca</taxon>
        <taxon>Eucarida</taxon>
        <taxon>Decapoda</taxon>
        <taxon>Pleocyemata</taxon>
        <taxon>Brachyura</taxon>
        <taxon>Eubrachyura</taxon>
        <taxon>Portunoidea</taxon>
        <taxon>Portunidae</taxon>
        <taxon>Portuninae</taxon>
        <taxon>Scylla</taxon>
    </lineage>
</organism>
<dbReference type="SUPFAM" id="SSF52540">
    <property type="entry name" value="P-loop containing nucleoside triphosphate hydrolases"/>
    <property type="match status" value="1"/>
</dbReference>
<evidence type="ECO:0000313" key="2">
    <source>
        <dbReference type="EMBL" id="KAK8388715.1"/>
    </source>
</evidence>
<gene>
    <name evidence="2" type="ORF">O3P69_020603</name>
</gene>
<dbReference type="InterPro" id="IPR027417">
    <property type="entry name" value="P-loop_NTPase"/>
</dbReference>
<reference evidence="2 3" key="1">
    <citation type="submission" date="2023-03" db="EMBL/GenBank/DDBJ databases">
        <title>High-quality genome of Scylla paramamosain provides insights in environmental adaptation.</title>
        <authorList>
            <person name="Zhang L."/>
        </authorList>
    </citation>
    <scope>NUCLEOTIDE SEQUENCE [LARGE SCALE GENOMIC DNA]</scope>
    <source>
        <strain evidence="2">LZ_2023a</strain>
        <tissue evidence="2">Muscle</tissue>
    </source>
</reference>
<dbReference type="Pfam" id="PF12775">
    <property type="entry name" value="AAA_7"/>
    <property type="match status" value="1"/>
</dbReference>
<dbReference type="PANTHER" id="PTHR45703">
    <property type="entry name" value="DYNEIN HEAVY CHAIN"/>
    <property type="match status" value="1"/>
</dbReference>
<dbReference type="InterPro" id="IPR041466">
    <property type="entry name" value="Dynein_AAA5_ext"/>
</dbReference>
<feature type="domain" description="Dynein heavy chain AAA 5 extension" evidence="1">
    <location>
        <begin position="2"/>
        <end position="54"/>
    </location>
</feature>
<accession>A0AAW0TMJ8</accession>
<dbReference type="GO" id="GO:0030286">
    <property type="term" value="C:dynein complex"/>
    <property type="evidence" value="ECO:0007669"/>
    <property type="project" value="InterPro"/>
</dbReference>
<dbReference type="GO" id="GO:0007018">
    <property type="term" value="P:microtubule-based movement"/>
    <property type="evidence" value="ECO:0007669"/>
    <property type="project" value="InterPro"/>
</dbReference>
<dbReference type="Pfam" id="PF17852">
    <property type="entry name" value="Dynein_AAA_lid"/>
    <property type="match status" value="1"/>
</dbReference>
<dbReference type="InterPro" id="IPR026983">
    <property type="entry name" value="DHC"/>
</dbReference>
<dbReference type="GO" id="GO:0045505">
    <property type="term" value="F:dynein intermediate chain binding"/>
    <property type="evidence" value="ECO:0007669"/>
    <property type="project" value="InterPro"/>
</dbReference>
<dbReference type="Gene3D" id="3.40.50.300">
    <property type="entry name" value="P-loop containing nucleotide triphosphate hydrolases"/>
    <property type="match status" value="1"/>
</dbReference>
<dbReference type="GO" id="GO:0051959">
    <property type="term" value="F:dynein light intermediate chain binding"/>
    <property type="evidence" value="ECO:0007669"/>
    <property type="project" value="InterPro"/>
</dbReference>
<evidence type="ECO:0000259" key="1">
    <source>
        <dbReference type="Pfam" id="PF17852"/>
    </source>
</evidence>
<dbReference type="PANTHER" id="PTHR45703:SF1">
    <property type="entry name" value="DYNEINS HEAVY CHAIN"/>
    <property type="match status" value="1"/>
</dbReference>
<proteinExistence type="predicted"/>
<keyword evidence="3" id="KW-1185">Reference proteome</keyword>
<protein>
    <recommendedName>
        <fullName evidence="1">Dynein heavy chain AAA 5 extension domain-containing protein</fullName>
    </recommendedName>
</protein>
<dbReference type="Proteomes" id="UP001487740">
    <property type="component" value="Unassembled WGS sequence"/>
</dbReference>